<evidence type="ECO:0000313" key="6">
    <source>
        <dbReference type="EMBL" id="CAI0392963.1"/>
    </source>
</evidence>
<sequence length="55" mass="6708">MKWGEEKVHWFDIYIPDRDFDRCIKCSWGVKQNGPCFYDKASRAFDICYQWNPGR</sequence>
<evidence type="ECO:0000313" key="7">
    <source>
        <dbReference type="Proteomes" id="UP001154282"/>
    </source>
</evidence>
<keyword evidence="4" id="KW-0964">Secreted</keyword>
<dbReference type="AlphaFoldDB" id="A0AAV0I894"/>
<evidence type="ECO:0000256" key="2">
    <source>
        <dbReference type="ARBA" id="ARBA00005581"/>
    </source>
</evidence>
<dbReference type="GO" id="GO:0060320">
    <property type="term" value="P:rejection of self pollen"/>
    <property type="evidence" value="ECO:0007669"/>
    <property type="project" value="UniProtKB-KW"/>
</dbReference>
<evidence type="ECO:0000256" key="5">
    <source>
        <dbReference type="ARBA" id="ARBA00022729"/>
    </source>
</evidence>
<keyword evidence="5" id="KW-0732">Signal</keyword>
<dbReference type="GO" id="GO:0005576">
    <property type="term" value="C:extracellular region"/>
    <property type="evidence" value="ECO:0007669"/>
    <property type="project" value="UniProtKB-SubCell"/>
</dbReference>
<gene>
    <name evidence="6" type="ORF">LITE_LOCUS7747</name>
</gene>
<dbReference type="EMBL" id="CAMGYJ010000003">
    <property type="protein sequence ID" value="CAI0392963.1"/>
    <property type="molecule type" value="Genomic_DNA"/>
</dbReference>
<comment type="caution">
    <text evidence="6">The sequence shown here is derived from an EMBL/GenBank/DDBJ whole genome shotgun (WGS) entry which is preliminary data.</text>
</comment>
<dbReference type="Proteomes" id="UP001154282">
    <property type="component" value="Unassembled WGS sequence"/>
</dbReference>
<evidence type="ECO:0000256" key="3">
    <source>
        <dbReference type="ARBA" id="ARBA00022471"/>
    </source>
</evidence>
<evidence type="ECO:0000256" key="4">
    <source>
        <dbReference type="ARBA" id="ARBA00022525"/>
    </source>
</evidence>
<dbReference type="Pfam" id="PF05938">
    <property type="entry name" value="Self-incomp_S1"/>
    <property type="match status" value="1"/>
</dbReference>
<proteinExistence type="inferred from homology"/>
<dbReference type="InterPro" id="IPR010264">
    <property type="entry name" value="Self-incomp_S1"/>
</dbReference>
<protein>
    <submittedName>
        <fullName evidence="6">Uncharacterized protein</fullName>
    </submittedName>
</protein>
<accession>A0AAV0I894</accession>
<name>A0AAV0I894_9ROSI</name>
<comment type="similarity">
    <text evidence="2">Belongs to the plant self-incompatibility (S1) protein family.</text>
</comment>
<comment type="subcellular location">
    <subcellularLocation>
        <location evidence="1">Secreted</location>
    </subcellularLocation>
</comment>
<keyword evidence="7" id="KW-1185">Reference proteome</keyword>
<organism evidence="6 7">
    <name type="scientific">Linum tenue</name>
    <dbReference type="NCBI Taxonomy" id="586396"/>
    <lineage>
        <taxon>Eukaryota</taxon>
        <taxon>Viridiplantae</taxon>
        <taxon>Streptophyta</taxon>
        <taxon>Embryophyta</taxon>
        <taxon>Tracheophyta</taxon>
        <taxon>Spermatophyta</taxon>
        <taxon>Magnoliopsida</taxon>
        <taxon>eudicotyledons</taxon>
        <taxon>Gunneridae</taxon>
        <taxon>Pentapetalae</taxon>
        <taxon>rosids</taxon>
        <taxon>fabids</taxon>
        <taxon>Malpighiales</taxon>
        <taxon>Linaceae</taxon>
        <taxon>Linum</taxon>
    </lineage>
</organism>
<evidence type="ECO:0000256" key="1">
    <source>
        <dbReference type="ARBA" id="ARBA00004613"/>
    </source>
</evidence>
<reference evidence="6" key="1">
    <citation type="submission" date="2022-08" db="EMBL/GenBank/DDBJ databases">
        <authorList>
            <person name="Gutierrez-Valencia J."/>
        </authorList>
    </citation>
    <scope>NUCLEOTIDE SEQUENCE</scope>
</reference>
<keyword evidence="3" id="KW-0713">Self-incompatibility</keyword>